<dbReference type="Pfam" id="PF02627">
    <property type="entry name" value="CMD"/>
    <property type="match status" value="1"/>
</dbReference>
<evidence type="ECO:0000313" key="2">
    <source>
        <dbReference type="EMBL" id="KPL79511.1"/>
    </source>
</evidence>
<dbReference type="GO" id="GO:0051920">
    <property type="term" value="F:peroxiredoxin activity"/>
    <property type="evidence" value="ECO:0007669"/>
    <property type="project" value="InterPro"/>
</dbReference>
<feature type="domain" description="Carboxymuconolactone decarboxylase-like" evidence="1">
    <location>
        <begin position="12"/>
        <end position="93"/>
    </location>
</feature>
<dbReference type="PANTHER" id="PTHR34846:SF10">
    <property type="entry name" value="CYTOPLASMIC PROTEIN"/>
    <property type="match status" value="1"/>
</dbReference>
<dbReference type="OrthoDB" id="9801997at2"/>
<dbReference type="Gene3D" id="1.20.1290.10">
    <property type="entry name" value="AhpD-like"/>
    <property type="match status" value="1"/>
</dbReference>
<evidence type="ECO:0000259" key="1">
    <source>
        <dbReference type="Pfam" id="PF02627"/>
    </source>
</evidence>
<name>A0A0P6XBF9_9CHLR</name>
<dbReference type="Proteomes" id="UP000050277">
    <property type="component" value="Unassembled WGS sequence"/>
</dbReference>
<organism evidence="2 3">
    <name type="scientific">Herpetosiphon geysericola</name>
    <dbReference type="NCBI Taxonomy" id="70996"/>
    <lineage>
        <taxon>Bacteria</taxon>
        <taxon>Bacillati</taxon>
        <taxon>Chloroflexota</taxon>
        <taxon>Chloroflexia</taxon>
        <taxon>Herpetosiphonales</taxon>
        <taxon>Herpetosiphonaceae</taxon>
        <taxon>Herpetosiphon</taxon>
    </lineage>
</organism>
<dbReference type="InterPro" id="IPR003779">
    <property type="entry name" value="CMD-like"/>
</dbReference>
<dbReference type="AlphaFoldDB" id="A0A0P6XBF9"/>
<dbReference type="InterPro" id="IPR004675">
    <property type="entry name" value="AhpD_core"/>
</dbReference>
<comment type="caution">
    <text evidence="2">The sequence shown here is derived from an EMBL/GenBank/DDBJ whole genome shotgun (WGS) entry which is preliminary data.</text>
</comment>
<dbReference type="STRING" id="70996.SE18_26580"/>
<dbReference type="NCBIfam" id="TIGR00778">
    <property type="entry name" value="ahpD_dom"/>
    <property type="match status" value="1"/>
</dbReference>
<dbReference type="PANTHER" id="PTHR34846">
    <property type="entry name" value="4-CARBOXYMUCONOLACTONE DECARBOXYLASE FAMILY PROTEIN (AFU_ORTHOLOGUE AFUA_6G11590)"/>
    <property type="match status" value="1"/>
</dbReference>
<protein>
    <submittedName>
        <fullName evidence="2">Carboxymuconolactone decarboxylase</fullName>
    </submittedName>
</protein>
<accession>A0A0P6XBF9</accession>
<dbReference type="SUPFAM" id="SSF69118">
    <property type="entry name" value="AhpD-like"/>
    <property type="match status" value="1"/>
</dbReference>
<evidence type="ECO:0000313" key="3">
    <source>
        <dbReference type="Proteomes" id="UP000050277"/>
    </source>
</evidence>
<reference evidence="2 3" key="1">
    <citation type="submission" date="2015-07" db="EMBL/GenBank/DDBJ databases">
        <title>Whole genome sequence of Herpetosiphon geysericola DSM 7119.</title>
        <authorList>
            <person name="Hemp J."/>
            <person name="Ward L.M."/>
            <person name="Pace L.A."/>
            <person name="Fischer W.W."/>
        </authorList>
    </citation>
    <scope>NUCLEOTIDE SEQUENCE [LARGE SCALE GENOMIC DNA]</scope>
    <source>
        <strain evidence="2 3">DSM 7119</strain>
    </source>
</reference>
<dbReference type="InterPro" id="IPR029032">
    <property type="entry name" value="AhpD-like"/>
</dbReference>
<dbReference type="RefSeq" id="WP_054537493.1">
    <property type="nucleotide sequence ID" value="NZ_LGKP01000046.1"/>
</dbReference>
<gene>
    <name evidence="2" type="ORF">SE18_26580</name>
</gene>
<dbReference type="EMBL" id="LGKP01000046">
    <property type="protein sequence ID" value="KPL79511.1"/>
    <property type="molecule type" value="Genomic_DNA"/>
</dbReference>
<sequence length="162" mass="18497">MRARLDYMATLPEAFKPLLKLSDLAHNSGLEPAIVNLIEIRASQINRCGYCLDMHTKDARSAGETEQRIYGLNAWRDTPYYNQRERLALELTEVLTQIALNHVADEFYQRLLGAFSESELVKLVTAISTINMWNRFAITFQSDAGSYKTEHFVAQTALEKTH</sequence>
<keyword evidence="3" id="KW-1185">Reference proteome</keyword>
<proteinExistence type="predicted"/>